<gene>
    <name evidence="2" type="ORF">GCM10010082_05460</name>
</gene>
<feature type="signal peptide" evidence="1">
    <location>
        <begin position="1"/>
        <end position="22"/>
    </location>
</feature>
<evidence type="ECO:0000313" key="3">
    <source>
        <dbReference type="Proteomes" id="UP000604243"/>
    </source>
</evidence>
<accession>A0ABQ3FBR8</accession>
<dbReference type="EMBL" id="BMZM01000001">
    <property type="protein sequence ID" value="GHC17273.1"/>
    <property type="molecule type" value="Genomic_DNA"/>
</dbReference>
<dbReference type="SUPFAM" id="SSF49464">
    <property type="entry name" value="Carboxypeptidase regulatory domain-like"/>
    <property type="match status" value="1"/>
</dbReference>
<dbReference type="Proteomes" id="UP000604243">
    <property type="component" value="Unassembled WGS sequence"/>
</dbReference>
<dbReference type="InterPro" id="IPR008969">
    <property type="entry name" value="CarboxyPept-like_regulatory"/>
</dbReference>
<dbReference type="InterPro" id="IPR008972">
    <property type="entry name" value="Cupredoxin"/>
</dbReference>
<evidence type="ECO:0008006" key="4">
    <source>
        <dbReference type="Google" id="ProtNLM"/>
    </source>
</evidence>
<comment type="caution">
    <text evidence="2">The sequence shown here is derived from an EMBL/GenBank/DDBJ whole genome shotgun (WGS) entry which is preliminary data.</text>
</comment>
<organism evidence="2 3">
    <name type="scientific">Kushneria pakistanensis</name>
    <dbReference type="NCBI Taxonomy" id="1508770"/>
    <lineage>
        <taxon>Bacteria</taxon>
        <taxon>Pseudomonadati</taxon>
        <taxon>Pseudomonadota</taxon>
        <taxon>Gammaproteobacteria</taxon>
        <taxon>Oceanospirillales</taxon>
        <taxon>Halomonadaceae</taxon>
        <taxon>Kushneria</taxon>
    </lineage>
</organism>
<name>A0ABQ3FBR8_9GAMM</name>
<reference evidence="3" key="1">
    <citation type="journal article" date="2019" name="Int. J. Syst. Evol. Microbiol.">
        <title>The Global Catalogue of Microorganisms (GCM) 10K type strain sequencing project: providing services to taxonomists for standard genome sequencing and annotation.</title>
        <authorList>
            <consortium name="The Broad Institute Genomics Platform"/>
            <consortium name="The Broad Institute Genome Sequencing Center for Infectious Disease"/>
            <person name="Wu L."/>
            <person name="Ma J."/>
        </authorList>
    </citation>
    <scope>NUCLEOTIDE SEQUENCE [LARGE SCALE GENOMIC DNA]</scope>
    <source>
        <strain evidence="3">KCTC 42082</strain>
    </source>
</reference>
<sequence length="224" mass="25099">MAQSLKWCLMALLLLSSLTARASGSLQVTQAGSNEPLEHVVIEIDIPGLERATGAREHHEIVQRQATFEPLVTLMSVGAVASFPNRDMTRHQVFSFSPPKVFSLDLYLKETPPPVHFDAPGVEVLGCNIHDQMQAFIVISDASFFALSDDRGRIDLAHLPPGRYSMRVWHPRLEDTHQQWWEGEIDTRLETQLALTLAATPPPTAKPSLLQQRFQQGLMHQEHP</sequence>
<protein>
    <recommendedName>
        <fullName evidence="4">Methylamine utilization protein</fullName>
    </recommendedName>
</protein>
<evidence type="ECO:0000256" key="1">
    <source>
        <dbReference type="SAM" id="SignalP"/>
    </source>
</evidence>
<feature type="chain" id="PRO_5047324616" description="Methylamine utilization protein" evidence="1">
    <location>
        <begin position="23"/>
        <end position="224"/>
    </location>
</feature>
<evidence type="ECO:0000313" key="2">
    <source>
        <dbReference type="EMBL" id="GHC17273.1"/>
    </source>
</evidence>
<proteinExistence type="predicted"/>
<keyword evidence="1" id="KW-0732">Signal</keyword>
<keyword evidence="3" id="KW-1185">Reference proteome</keyword>
<dbReference type="SUPFAM" id="SSF49503">
    <property type="entry name" value="Cupredoxins"/>
    <property type="match status" value="1"/>
</dbReference>
<dbReference type="RefSeq" id="WP_189514870.1">
    <property type="nucleotide sequence ID" value="NZ_BMZM01000001.1"/>
</dbReference>